<keyword evidence="1" id="KW-0805">Transcription regulation</keyword>
<dbReference type="GO" id="GO:0003677">
    <property type="term" value="F:DNA binding"/>
    <property type="evidence" value="ECO:0007669"/>
    <property type="project" value="UniProtKB-KW"/>
</dbReference>
<evidence type="ECO:0000256" key="2">
    <source>
        <dbReference type="ARBA" id="ARBA00023125"/>
    </source>
</evidence>
<evidence type="ECO:0000256" key="1">
    <source>
        <dbReference type="ARBA" id="ARBA00023015"/>
    </source>
</evidence>
<proteinExistence type="predicted"/>
<dbReference type="InterPro" id="IPR036388">
    <property type="entry name" value="WH-like_DNA-bd_sf"/>
</dbReference>
<comment type="caution">
    <text evidence="5">The sequence shown here is derived from an EMBL/GenBank/DDBJ whole genome shotgun (WGS) entry which is preliminary data.</text>
</comment>
<dbReference type="RefSeq" id="WP_160423401.1">
    <property type="nucleotide sequence ID" value="NZ_WSTA01000018.1"/>
</dbReference>
<keyword evidence="3" id="KW-0804">Transcription</keyword>
<reference evidence="5 6" key="1">
    <citation type="submission" date="2019-12" db="EMBL/GenBank/DDBJ databases">
        <authorList>
            <person name="Kim Y.S."/>
        </authorList>
    </citation>
    <scope>NUCLEOTIDE SEQUENCE [LARGE SCALE GENOMIC DNA]</scope>
    <source>
        <strain evidence="5 6">MMS17-SY077</strain>
    </source>
</reference>
<dbReference type="PANTHER" id="PTHR38465">
    <property type="entry name" value="HTH-TYPE TRANSCRIPTIONAL REGULATOR MJ1563-RELATED"/>
    <property type="match status" value="1"/>
</dbReference>
<evidence type="ECO:0000256" key="3">
    <source>
        <dbReference type="ARBA" id="ARBA00023163"/>
    </source>
</evidence>
<dbReference type="Gene3D" id="1.10.287.160">
    <property type="entry name" value="HR1 repeat"/>
    <property type="match status" value="1"/>
</dbReference>
<feature type="domain" description="HTH marR-type" evidence="4">
    <location>
        <begin position="23"/>
        <end position="83"/>
    </location>
</feature>
<dbReference type="EMBL" id="WSTA01000018">
    <property type="protein sequence ID" value="MWB98056.1"/>
    <property type="molecule type" value="Genomic_DNA"/>
</dbReference>
<dbReference type="SUPFAM" id="SSF46785">
    <property type="entry name" value="Winged helix' DNA-binding domain"/>
    <property type="match status" value="1"/>
</dbReference>
<sequence>MPKDEQALGAAVEQAAAVLIAAGFPKMPARVLMALLVADSGGRTAAELAETLAVSPAAISGGVRYLESLGIIHRIAQPGSRRERWEVFDDAWYVALAGKSPVYAAFAAVADKAVAAIDDSESAGSRRTAEMAAFFRFFEARLPALMEEWEQLRRSGEY</sequence>
<dbReference type="AlphaFoldDB" id="A0A6I4NUD2"/>
<dbReference type="PANTHER" id="PTHR38465:SF2">
    <property type="entry name" value="HTH-TYPE TRANSCRIPTIONAL REGULATOR MMPR5"/>
    <property type="match status" value="1"/>
</dbReference>
<dbReference type="Proteomes" id="UP000438182">
    <property type="component" value="Unassembled WGS sequence"/>
</dbReference>
<gene>
    <name evidence="5" type="ORF">GB864_05765</name>
</gene>
<dbReference type="GO" id="GO:0003700">
    <property type="term" value="F:DNA-binding transcription factor activity"/>
    <property type="evidence" value="ECO:0007669"/>
    <property type="project" value="InterPro"/>
</dbReference>
<dbReference type="InterPro" id="IPR000835">
    <property type="entry name" value="HTH_MarR-typ"/>
</dbReference>
<evidence type="ECO:0000259" key="4">
    <source>
        <dbReference type="Pfam" id="PF12802"/>
    </source>
</evidence>
<keyword evidence="2" id="KW-0238">DNA-binding</keyword>
<evidence type="ECO:0000313" key="5">
    <source>
        <dbReference type="EMBL" id="MWB98056.1"/>
    </source>
</evidence>
<name>A0A6I4NUD2_9MICO</name>
<accession>A0A6I4NUD2</accession>
<organism evidence="5 6">
    <name type="scientific">Agromyces seonyuensis</name>
    <dbReference type="NCBI Taxonomy" id="2662446"/>
    <lineage>
        <taxon>Bacteria</taxon>
        <taxon>Bacillati</taxon>
        <taxon>Actinomycetota</taxon>
        <taxon>Actinomycetes</taxon>
        <taxon>Micrococcales</taxon>
        <taxon>Microbacteriaceae</taxon>
        <taxon>Agromyces</taxon>
    </lineage>
</organism>
<protein>
    <submittedName>
        <fullName evidence="5">MarR family transcriptional regulator</fullName>
    </submittedName>
</protein>
<dbReference type="Gene3D" id="1.10.10.10">
    <property type="entry name" value="Winged helix-like DNA-binding domain superfamily/Winged helix DNA-binding domain"/>
    <property type="match status" value="1"/>
</dbReference>
<dbReference type="InterPro" id="IPR036390">
    <property type="entry name" value="WH_DNA-bd_sf"/>
</dbReference>
<dbReference type="InterPro" id="IPR052362">
    <property type="entry name" value="HTH-GbsR_regulator"/>
</dbReference>
<keyword evidence="6" id="KW-1185">Reference proteome</keyword>
<dbReference type="Pfam" id="PF12802">
    <property type="entry name" value="MarR_2"/>
    <property type="match status" value="1"/>
</dbReference>
<evidence type="ECO:0000313" key="6">
    <source>
        <dbReference type="Proteomes" id="UP000438182"/>
    </source>
</evidence>